<evidence type="ECO:0000256" key="14">
    <source>
        <dbReference type="SAM" id="Phobius"/>
    </source>
</evidence>
<keyword evidence="10 14" id="KW-1133">Transmembrane helix</keyword>
<dbReference type="GO" id="GO:0046872">
    <property type="term" value="F:metal ion binding"/>
    <property type="evidence" value="ECO:0007669"/>
    <property type="project" value="UniProtKB-KW"/>
</dbReference>
<dbReference type="SUPFAM" id="SSF53187">
    <property type="entry name" value="Zn-dependent exopeptidases"/>
    <property type="match status" value="1"/>
</dbReference>
<dbReference type="PANTHER" id="PTHR12147">
    <property type="entry name" value="METALLOPEPTIDASE M28 FAMILY MEMBER"/>
    <property type="match status" value="1"/>
</dbReference>
<keyword evidence="12" id="KW-0325">Glycoprotein</keyword>
<dbReference type="GO" id="GO:0008235">
    <property type="term" value="F:metalloexopeptidase activity"/>
    <property type="evidence" value="ECO:0007669"/>
    <property type="project" value="InterPro"/>
</dbReference>
<evidence type="ECO:0000256" key="10">
    <source>
        <dbReference type="ARBA" id="ARBA00022989"/>
    </source>
</evidence>
<feature type="transmembrane region" description="Helical" evidence="14">
    <location>
        <begin position="240"/>
        <end position="261"/>
    </location>
</feature>
<dbReference type="EC" id="3.4.-.-" evidence="13"/>
<evidence type="ECO:0000256" key="6">
    <source>
        <dbReference type="ARBA" id="ARBA00022670"/>
    </source>
</evidence>
<comment type="similarity">
    <text evidence="4 13">Belongs to the peptidase M28 family.</text>
</comment>
<keyword evidence="5" id="KW-0926">Vacuole</keyword>
<evidence type="ECO:0000256" key="2">
    <source>
        <dbReference type="ARBA" id="ARBA00003273"/>
    </source>
</evidence>
<evidence type="ECO:0000313" key="16">
    <source>
        <dbReference type="EMBL" id="ORY44320.1"/>
    </source>
</evidence>
<evidence type="ECO:0000256" key="12">
    <source>
        <dbReference type="ARBA" id="ARBA00023180"/>
    </source>
</evidence>
<dbReference type="STRING" id="329046.A0A1Y2CBA6"/>
<dbReference type="PANTHER" id="PTHR12147:SF58">
    <property type="entry name" value="VACUOLAR MEMBRANE PROTEASE"/>
    <property type="match status" value="1"/>
</dbReference>
<comment type="caution">
    <text evidence="16">The sequence shown here is derived from an EMBL/GenBank/DDBJ whole genome shotgun (WGS) entry which is preliminary data.</text>
</comment>
<evidence type="ECO:0000256" key="11">
    <source>
        <dbReference type="ARBA" id="ARBA00023049"/>
    </source>
</evidence>
<accession>A0A1Y2CBA6</accession>
<evidence type="ECO:0000256" key="3">
    <source>
        <dbReference type="ARBA" id="ARBA00004128"/>
    </source>
</evidence>
<dbReference type="Proteomes" id="UP000193642">
    <property type="component" value="Unassembled WGS sequence"/>
</dbReference>
<feature type="transmembrane region" description="Helical" evidence="14">
    <location>
        <begin position="281"/>
        <end position="297"/>
    </location>
</feature>
<name>A0A1Y2CBA6_9FUNG</name>
<evidence type="ECO:0000256" key="13">
    <source>
        <dbReference type="RuleBase" id="RU361240"/>
    </source>
</evidence>
<gene>
    <name evidence="16" type="ORF">BCR33DRAFT_219203</name>
</gene>
<dbReference type="GO" id="GO:0005774">
    <property type="term" value="C:vacuolar membrane"/>
    <property type="evidence" value="ECO:0007669"/>
    <property type="project" value="UniProtKB-SubCell"/>
</dbReference>
<evidence type="ECO:0000256" key="1">
    <source>
        <dbReference type="ARBA" id="ARBA00001947"/>
    </source>
</evidence>
<dbReference type="GO" id="GO:0006508">
    <property type="term" value="P:proteolysis"/>
    <property type="evidence" value="ECO:0007669"/>
    <property type="project" value="UniProtKB-KW"/>
</dbReference>
<evidence type="ECO:0000313" key="17">
    <source>
        <dbReference type="Proteomes" id="UP000193642"/>
    </source>
</evidence>
<evidence type="ECO:0000256" key="8">
    <source>
        <dbReference type="ARBA" id="ARBA00022801"/>
    </source>
</evidence>
<feature type="domain" description="Peptidase M28" evidence="15">
    <location>
        <begin position="17"/>
        <end position="201"/>
    </location>
</feature>
<keyword evidence="17" id="KW-1185">Reference proteome</keyword>
<comment type="cofactor">
    <cofactor evidence="1">
        <name>Zn(2+)</name>
        <dbReference type="ChEBI" id="CHEBI:29105"/>
    </cofactor>
</comment>
<reference evidence="16 17" key="1">
    <citation type="submission" date="2016-07" db="EMBL/GenBank/DDBJ databases">
        <title>Pervasive Adenine N6-methylation of Active Genes in Fungi.</title>
        <authorList>
            <consortium name="DOE Joint Genome Institute"/>
            <person name="Mondo S.J."/>
            <person name="Dannebaum R.O."/>
            <person name="Kuo R.C."/>
            <person name="Labutti K."/>
            <person name="Haridas S."/>
            <person name="Kuo A."/>
            <person name="Salamov A."/>
            <person name="Ahrendt S.R."/>
            <person name="Lipzen A."/>
            <person name="Sullivan W."/>
            <person name="Andreopoulos W.B."/>
            <person name="Clum A."/>
            <person name="Lindquist E."/>
            <person name="Daum C."/>
            <person name="Ramamoorthy G.K."/>
            <person name="Gryganskyi A."/>
            <person name="Culley D."/>
            <person name="Magnuson J.K."/>
            <person name="James T.Y."/>
            <person name="O'Malley M.A."/>
            <person name="Stajich J.E."/>
            <person name="Spatafora J.W."/>
            <person name="Visel A."/>
            <person name="Grigoriev I.V."/>
        </authorList>
    </citation>
    <scope>NUCLEOTIDE SEQUENCE [LARGE SCALE GENOMIC DNA]</scope>
    <source>
        <strain evidence="16 17">JEL800</strain>
    </source>
</reference>
<dbReference type="OrthoDB" id="76293at2759"/>
<dbReference type="EMBL" id="MCGO01000022">
    <property type="protein sequence ID" value="ORY44320.1"/>
    <property type="molecule type" value="Genomic_DNA"/>
</dbReference>
<keyword evidence="14" id="KW-0472">Membrane</keyword>
<keyword evidence="7 14" id="KW-0812">Transmembrane</keyword>
<keyword evidence="6 13" id="KW-0645">Protease</keyword>
<dbReference type="Pfam" id="PF04389">
    <property type="entry name" value="Peptidase_M28"/>
    <property type="match status" value="1"/>
</dbReference>
<dbReference type="InterPro" id="IPR045175">
    <property type="entry name" value="M28_fam"/>
</dbReference>
<dbReference type="Gene3D" id="3.40.630.10">
    <property type="entry name" value="Zn peptidases"/>
    <property type="match status" value="1"/>
</dbReference>
<comment type="function">
    <text evidence="2">May be involved in vacuolar sorting and osmoregulation.</text>
</comment>
<keyword evidence="11" id="KW-0482">Metalloprotease</keyword>
<dbReference type="AlphaFoldDB" id="A0A1Y2CBA6"/>
<dbReference type="InterPro" id="IPR007484">
    <property type="entry name" value="Peptidase_M28"/>
</dbReference>
<evidence type="ECO:0000259" key="15">
    <source>
        <dbReference type="Pfam" id="PF04389"/>
    </source>
</evidence>
<evidence type="ECO:0000256" key="4">
    <source>
        <dbReference type="ARBA" id="ARBA00010918"/>
    </source>
</evidence>
<evidence type="ECO:0000256" key="9">
    <source>
        <dbReference type="ARBA" id="ARBA00022833"/>
    </source>
</evidence>
<sequence length="301" mass="33378">MQIMVQDTHYFKQILVLFPGTTNSTVLFSAHFDSVPGSPGASDDGAAITVLLQLARLKSLSQTKSRNSFLLFFNNGEEIGLAGSEALLNSKNYTALVSNIKVFANFEGGGTGGKPILFRTTSSQLTQAYADLPYPHMSSFGGDLLGLLGSYTDYQNYVKAGIPGFDVAYYENRRFYHTPDDSLNNISPSDVQAMGSNALALSKTLLNAEWIDNLKIESKNAFYDHFGGYYPVLISPTFQWSLACVLILFFIASLVYGYFYLYVPFKIPDSLVDPSIKSKKTYFGAHLLIFAFQYYSLGRQR</sequence>
<keyword evidence="13" id="KW-0479">Metal-binding</keyword>
<comment type="subcellular location">
    <subcellularLocation>
        <location evidence="3">Vacuole membrane</location>
        <topology evidence="3">Multi-pass membrane protein</topology>
    </subcellularLocation>
</comment>
<evidence type="ECO:0000256" key="5">
    <source>
        <dbReference type="ARBA" id="ARBA00022554"/>
    </source>
</evidence>
<proteinExistence type="inferred from homology"/>
<evidence type="ECO:0000256" key="7">
    <source>
        <dbReference type="ARBA" id="ARBA00022692"/>
    </source>
</evidence>
<organism evidence="16 17">
    <name type="scientific">Rhizoclosmatium globosum</name>
    <dbReference type="NCBI Taxonomy" id="329046"/>
    <lineage>
        <taxon>Eukaryota</taxon>
        <taxon>Fungi</taxon>
        <taxon>Fungi incertae sedis</taxon>
        <taxon>Chytridiomycota</taxon>
        <taxon>Chytridiomycota incertae sedis</taxon>
        <taxon>Chytridiomycetes</taxon>
        <taxon>Chytridiales</taxon>
        <taxon>Chytriomycetaceae</taxon>
        <taxon>Rhizoclosmatium</taxon>
    </lineage>
</organism>
<keyword evidence="8 13" id="KW-0378">Hydrolase</keyword>
<protein>
    <recommendedName>
        <fullName evidence="13">Peptide hydrolase</fullName>
        <ecNumber evidence="13">3.4.-.-</ecNumber>
    </recommendedName>
</protein>
<keyword evidence="9 13" id="KW-0862">Zinc</keyword>